<dbReference type="Proteomes" id="UP001157006">
    <property type="component" value="Chromosome 3"/>
</dbReference>
<feature type="region of interest" description="Disordered" evidence="1">
    <location>
        <begin position="292"/>
        <end position="316"/>
    </location>
</feature>
<dbReference type="PANTHER" id="PTHR22593">
    <property type="entry name" value="TRANSMEMBRANE PROTEIN 18"/>
    <property type="match status" value="1"/>
</dbReference>
<feature type="compositionally biased region" description="Basic and acidic residues" evidence="1">
    <location>
        <begin position="739"/>
        <end position="752"/>
    </location>
</feature>
<dbReference type="InterPro" id="IPR002716">
    <property type="entry name" value="PIN_dom"/>
</dbReference>
<feature type="domain" description="FHA" evidence="2">
    <location>
        <begin position="48"/>
        <end position="99"/>
    </location>
</feature>
<dbReference type="SMART" id="SM00240">
    <property type="entry name" value="FHA"/>
    <property type="match status" value="1"/>
</dbReference>
<gene>
    <name evidence="3" type="ORF">VFH_III123160</name>
</gene>
<dbReference type="InterPro" id="IPR008984">
    <property type="entry name" value="SMAD_FHA_dom_sf"/>
</dbReference>
<accession>A0AAV1A2K0</accession>
<dbReference type="InterPro" id="IPR000253">
    <property type="entry name" value="FHA_dom"/>
</dbReference>
<dbReference type="Gene3D" id="2.60.200.20">
    <property type="match status" value="1"/>
</dbReference>
<feature type="compositionally biased region" description="Low complexity" evidence="1">
    <location>
        <begin position="768"/>
        <end position="779"/>
    </location>
</feature>
<feature type="region of interest" description="Disordered" evidence="1">
    <location>
        <begin position="826"/>
        <end position="853"/>
    </location>
</feature>
<feature type="compositionally biased region" description="Low complexity" evidence="1">
    <location>
        <begin position="707"/>
        <end position="718"/>
    </location>
</feature>
<dbReference type="PROSITE" id="PS50006">
    <property type="entry name" value="FHA_DOMAIN"/>
    <property type="match status" value="1"/>
</dbReference>
<sequence length="1036" mass="115111">MASIPYSDQNPNQQENSIIPVLTVFKNKSIIKNICIILNDDNEDDHIILIGRHPTCNIVLTHPSISRFHLQIRFTPSSKSISLLDISSVHGTWVSGRKLESGVSVELKGGDSFRLGASSRVYLLRFVSQFDANAIKNIGSLSCDDDEIKSPSETFDDENDSVRTETSCCDGKDEPGESQICFLSPPYVQSVDEADSRQVIKACPEVEVTGETSLLCTLKECFKHTLCNPVVEANKLHQQSSAEKKWIDPEASLNEKCGAAVDVIPKESDFEGAFKDSDKIGDILTTGANFFNSEDMPDSESHQTNTDEEVSVESLSDGESFDEIVKNVDLSSSDKNGVVAVNVKPREQKLEFFFEENARIDNILTSVSSLFISANKSSLLEEANPVTNFQQNKIVEEVNVDSLSDGEKENNCDTELQAYQNFKPCDEGNSLEQTVEDTVKSFQTELLNPSVAQEADLDITDKENRTPQSLVAVAGCFDLDYESCVVDSAQRSSPCDEEGNSLDETVEDTVKSFQTESLNPSVAQGADLDITDKENRTPQSLVAVAGCFDLDYESCVEDSAQRSSTFACDKAVSAPQNQTRKSRLLNTPNVDTKFVMSNLRDISVLNKPMRKDLFSVSDEEEMCTPTKENLEDSKNSESQMSKNLLKASFSPNFYSAERSTSAFSNKENLTPREAQQWQSERRPLECHDTAGLRKKRAERTPLRLLMNSADNHNSANSSPVYSPFSAKENLTPRGAQQRQSERKPLECHDTAGLRKKRVERTPLQSLMSSGSNHNSENSSPFYSPFSVAKEIPLQSLGRSGGNRSLANSSPFNSPFSAAKSILGVTARTSSSRTSNSRHISDKHSESSTVSEERKRSWDMVVDTASLLNKESRKALQLLQGLKGTRLIIPQSVIRELGSMKQQIGVFRRIPEATKALEWIEECLGKTKWWIHILDCAFPIIEDQILDCALQYRSKDNAGQLVLLSDDITLKIKSMAKGLLCETVEQFRRSLVNPFSERFMWANSAPRGLTWSCQDDVVLREKYCRFPSKAGLKVLVT</sequence>
<dbReference type="Pfam" id="PF00498">
    <property type="entry name" value="FHA"/>
    <property type="match status" value="1"/>
</dbReference>
<feature type="compositionally biased region" description="Polar residues" evidence="1">
    <location>
        <begin position="659"/>
        <end position="678"/>
    </location>
</feature>
<feature type="compositionally biased region" description="Basic and acidic residues" evidence="1">
    <location>
        <begin position="838"/>
        <end position="853"/>
    </location>
</feature>
<protein>
    <recommendedName>
        <fullName evidence="2">FHA domain-containing protein</fullName>
    </recommendedName>
</protein>
<evidence type="ECO:0000313" key="4">
    <source>
        <dbReference type="Proteomes" id="UP001157006"/>
    </source>
</evidence>
<evidence type="ECO:0000259" key="2">
    <source>
        <dbReference type="PROSITE" id="PS50006"/>
    </source>
</evidence>
<dbReference type="PANTHER" id="PTHR22593:SF8">
    <property type="entry name" value="FHA DOMAIN-CONTAINING PROTEIN PS1"/>
    <property type="match status" value="1"/>
</dbReference>
<dbReference type="SUPFAM" id="SSF49879">
    <property type="entry name" value="SMAD/FHA domain"/>
    <property type="match status" value="1"/>
</dbReference>
<feature type="region of interest" description="Disordered" evidence="1">
    <location>
        <begin position="659"/>
        <end position="781"/>
    </location>
</feature>
<organism evidence="3 4">
    <name type="scientific">Vicia faba</name>
    <name type="common">Broad bean</name>
    <name type="synonym">Faba vulgaris</name>
    <dbReference type="NCBI Taxonomy" id="3906"/>
    <lineage>
        <taxon>Eukaryota</taxon>
        <taxon>Viridiplantae</taxon>
        <taxon>Streptophyta</taxon>
        <taxon>Embryophyta</taxon>
        <taxon>Tracheophyta</taxon>
        <taxon>Spermatophyta</taxon>
        <taxon>Magnoliopsida</taxon>
        <taxon>eudicotyledons</taxon>
        <taxon>Gunneridae</taxon>
        <taxon>Pentapetalae</taxon>
        <taxon>rosids</taxon>
        <taxon>fabids</taxon>
        <taxon>Fabales</taxon>
        <taxon>Fabaceae</taxon>
        <taxon>Papilionoideae</taxon>
        <taxon>50 kb inversion clade</taxon>
        <taxon>NPAAA clade</taxon>
        <taxon>Hologalegina</taxon>
        <taxon>IRL clade</taxon>
        <taxon>Fabeae</taxon>
        <taxon>Vicia</taxon>
    </lineage>
</organism>
<feature type="region of interest" description="Disordered" evidence="1">
    <location>
        <begin position="152"/>
        <end position="171"/>
    </location>
</feature>
<feature type="compositionally biased region" description="Low complexity" evidence="1">
    <location>
        <begin position="826"/>
        <end position="837"/>
    </location>
</feature>
<name>A0AAV1A2K0_VICFA</name>
<keyword evidence="4" id="KW-1185">Reference proteome</keyword>
<reference evidence="3 4" key="1">
    <citation type="submission" date="2023-01" db="EMBL/GenBank/DDBJ databases">
        <authorList>
            <person name="Kreplak J."/>
        </authorList>
    </citation>
    <scope>NUCLEOTIDE SEQUENCE [LARGE SCALE GENOMIC DNA]</scope>
</reference>
<dbReference type="AlphaFoldDB" id="A0AAV1A2K0"/>
<dbReference type="EMBL" id="OX451738">
    <property type="protein sequence ID" value="CAI8604237.1"/>
    <property type="molecule type" value="Genomic_DNA"/>
</dbReference>
<dbReference type="GO" id="GO:0031965">
    <property type="term" value="C:nuclear membrane"/>
    <property type="evidence" value="ECO:0007669"/>
    <property type="project" value="TreeGrafter"/>
</dbReference>
<evidence type="ECO:0000313" key="3">
    <source>
        <dbReference type="EMBL" id="CAI8604237.1"/>
    </source>
</evidence>
<dbReference type="Pfam" id="PF13638">
    <property type="entry name" value="PIN_4"/>
    <property type="match status" value="1"/>
</dbReference>
<evidence type="ECO:0000256" key="1">
    <source>
        <dbReference type="SAM" id="MobiDB-lite"/>
    </source>
</evidence>
<proteinExistence type="predicted"/>
<dbReference type="Gene3D" id="3.40.50.1010">
    <property type="entry name" value="5'-nuclease"/>
    <property type="match status" value="1"/>
</dbReference>
<feature type="region of interest" description="Disordered" evidence="1">
    <location>
        <begin position="617"/>
        <end position="639"/>
    </location>
</feature>
<feature type="compositionally biased region" description="Basic and acidic residues" evidence="1">
    <location>
        <begin position="679"/>
        <end position="691"/>
    </location>
</feature>